<evidence type="ECO:0000313" key="2">
    <source>
        <dbReference type="Proteomes" id="UP000051655"/>
    </source>
</evidence>
<dbReference type="RefSeq" id="WP_057753736.1">
    <property type="nucleotide sequence ID" value="NZ_JQBP01000001.1"/>
</dbReference>
<accession>A0A0R2JMX2</accession>
<reference evidence="1 2" key="1">
    <citation type="journal article" date="2015" name="Genome Announc.">
        <title>Expanding the biotechnology potential of lactobacilli through comparative genomics of 213 strains and associated genera.</title>
        <authorList>
            <person name="Sun Z."/>
            <person name="Harris H.M."/>
            <person name="McCann A."/>
            <person name="Guo C."/>
            <person name="Argimon S."/>
            <person name="Zhang W."/>
            <person name="Yang X."/>
            <person name="Jeffery I.B."/>
            <person name="Cooney J.C."/>
            <person name="Kagawa T.F."/>
            <person name="Liu W."/>
            <person name="Song Y."/>
            <person name="Salvetti E."/>
            <person name="Wrobel A."/>
            <person name="Rasinkangas P."/>
            <person name="Parkhill J."/>
            <person name="Rea M.C."/>
            <person name="O'Sullivan O."/>
            <person name="Ritari J."/>
            <person name="Douillard F.P."/>
            <person name="Paul Ross R."/>
            <person name="Yang R."/>
            <person name="Briner A.E."/>
            <person name="Felis G.E."/>
            <person name="de Vos W.M."/>
            <person name="Barrangou R."/>
            <person name="Klaenhammer T.R."/>
            <person name="Caufield P.W."/>
            <person name="Cui Y."/>
            <person name="Zhang H."/>
            <person name="O'Toole P.W."/>
        </authorList>
    </citation>
    <scope>NUCLEOTIDE SEQUENCE [LARGE SCALE GENOMIC DNA]</scope>
    <source>
        <strain evidence="1 2">DSM 20593</strain>
    </source>
</reference>
<dbReference type="AlphaFoldDB" id="A0A0R2JMX2"/>
<organism evidence="1 2">
    <name type="scientific">Weissella kandleri</name>
    <dbReference type="NCBI Taxonomy" id="1616"/>
    <lineage>
        <taxon>Bacteria</taxon>
        <taxon>Bacillati</taxon>
        <taxon>Bacillota</taxon>
        <taxon>Bacilli</taxon>
        <taxon>Lactobacillales</taxon>
        <taxon>Lactobacillaceae</taxon>
        <taxon>Weissella</taxon>
    </lineage>
</organism>
<name>A0A0R2JMX2_9LACO</name>
<comment type="caution">
    <text evidence="1">The sequence shown here is derived from an EMBL/GenBank/DDBJ whole genome shotgun (WGS) entry which is preliminary data.</text>
</comment>
<dbReference type="STRING" id="1616.IV73_GL000285"/>
<protein>
    <recommendedName>
        <fullName evidence="3">RibT protein</fullName>
    </recommendedName>
</protein>
<dbReference type="PATRIC" id="fig|1616.3.peg.290"/>
<evidence type="ECO:0008006" key="3">
    <source>
        <dbReference type="Google" id="ProtNLM"/>
    </source>
</evidence>
<keyword evidence="2" id="KW-1185">Reference proteome</keyword>
<gene>
    <name evidence="1" type="ORF">IV73_GL000285</name>
</gene>
<evidence type="ECO:0000313" key="1">
    <source>
        <dbReference type="EMBL" id="KRN75786.1"/>
    </source>
</evidence>
<sequence length="126" mass="14672">MLVAVTENQPKIAMGLMSYIDDFATYADVQREIQWYHANQHRQLLLWKDPMTRHMTAVIGIEEMGQCVLVRLIAFGSEIVPYEQQLVGGEIYGALQNYYPKAFIMGTIRTQDILRDWETYQIKNLN</sequence>
<dbReference type="OrthoDB" id="2189687at2"/>
<proteinExistence type="predicted"/>
<dbReference type="EMBL" id="JQBP01000001">
    <property type="protein sequence ID" value="KRN75786.1"/>
    <property type="molecule type" value="Genomic_DNA"/>
</dbReference>
<dbReference type="Proteomes" id="UP000051655">
    <property type="component" value="Unassembled WGS sequence"/>
</dbReference>